<sequence length="299" mass="34456">MKKEANILLTPNTLWEKVKQQTEYAQNCGALKSIPTEYELITEQDIDFLVRIVNNIERKDNAKKEQKKLDKDFNPFLPYEKDLFVTDISETHICLLNKFNVVDYHLLIVTREFEQQQTLLTLNDFTALCACLLEIDGLGFYNNGKIAGASQRHKHLQLVPFPFIPELPKTPIDKVIETANYQDNIGQVSCFNFEHGIVRMPFEDNNNSLDLAQKILENYHHLLEHLNISINPEGKPKPYNLLVTREWLMIIPRSQSKYESISINSLGFAGALLVKNEEQIKILKAVKPLTILEKVAKYS</sequence>
<dbReference type="PIRSF" id="PIRSF000846">
    <property type="entry name" value="ATP_adenylyltr"/>
    <property type="match status" value="1"/>
</dbReference>
<dbReference type="GO" id="GO:0005524">
    <property type="term" value="F:ATP binding"/>
    <property type="evidence" value="ECO:0007669"/>
    <property type="project" value="InterPro"/>
</dbReference>
<organism evidence="4 5">
    <name type="scientific">Crocosphaera chwakensis CCY0110</name>
    <dbReference type="NCBI Taxonomy" id="391612"/>
    <lineage>
        <taxon>Bacteria</taxon>
        <taxon>Bacillati</taxon>
        <taxon>Cyanobacteriota</taxon>
        <taxon>Cyanophyceae</taxon>
        <taxon>Oscillatoriophycideae</taxon>
        <taxon>Chroococcales</taxon>
        <taxon>Aphanothecaceae</taxon>
        <taxon>Crocosphaera</taxon>
        <taxon>Crocosphaera chwakensis</taxon>
    </lineage>
</organism>
<evidence type="ECO:0000313" key="4">
    <source>
        <dbReference type="EMBL" id="EAZ90487.1"/>
    </source>
</evidence>
<dbReference type="InterPro" id="IPR045759">
    <property type="entry name" value="Ap4A_phos1/2_N"/>
</dbReference>
<dbReference type="GO" id="GO:0003877">
    <property type="term" value="F:ATP:ADP adenylyltransferase activity"/>
    <property type="evidence" value="ECO:0007669"/>
    <property type="project" value="InterPro"/>
</dbReference>
<dbReference type="Pfam" id="PF09830">
    <property type="entry name" value="ATP_transf"/>
    <property type="match status" value="1"/>
</dbReference>
<proteinExistence type="predicted"/>
<dbReference type="SUPFAM" id="SSF54197">
    <property type="entry name" value="HIT-like"/>
    <property type="match status" value="1"/>
</dbReference>
<dbReference type="Pfam" id="PF19327">
    <property type="entry name" value="Ap4A_phos_N"/>
    <property type="match status" value="1"/>
</dbReference>
<dbReference type="RefSeq" id="WP_008276419.1">
    <property type="nucleotide sequence ID" value="NZ_AAXW01000024.1"/>
</dbReference>
<dbReference type="EMBL" id="AAXW01000024">
    <property type="protein sequence ID" value="EAZ90487.1"/>
    <property type="molecule type" value="Genomic_DNA"/>
</dbReference>
<evidence type="ECO:0000313" key="5">
    <source>
        <dbReference type="Proteomes" id="UP000003781"/>
    </source>
</evidence>
<protein>
    <submittedName>
        <fullName evidence="4">Ap4A phosphorylase II</fullName>
    </submittedName>
</protein>
<dbReference type="InterPro" id="IPR036265">
    <property type="entry name" value="HIT-like_sf"/>
</dbReference>
<dbReference type="OrthoDB" id="421767at2"/>
<dbReference type="GO" id="GO:0009117">
    <property type="term" value="P:nucleotide metabolic process"/>
    <property type="evidence" value="ECO:0007669"/>
    <property type="project" value="InterPro"/>
</dbReference>
<dbReference type="PANTHER" id="PTHR38420">
    <property type="entry name" value="AP-4-A PHOSPHORYLASE II"/>
    <property type="match status" value="1"/>
</dbReference>
<dbReference type="Gene3D" id="3.30.428.70">
    <property type="match status" value="1"/>
</dbReference>
<dbReference type="AlphaFoldDB" id="A3ISR7"/>
<evidence type="ECO:0000259" key="3">
    <source>
        <dbReference type="Pfam" id="PF19327"/>
    </source>
</evidence>
<feature type="domain" description="ATP adenylyltransferase C-terminal" evidence="2">
    <location>
        <begin position="191"/>
        <end position="296"/>
    </location>
</feature>
<comment type="caution">
    <text evidence="4">The sequence shown here is derived from an EMBL/GenBank/DDBJ whole genome shotgun (WGS) entry which is preliminary data.</text>
</comment>
<dbReference type="InterPro" id="IPR009163">
    <property type="entry name" value="Ap4A_phos1/2"/>
</dbReference>
<dbReference type="PANTHER" id="PTHR38420:SF1">
    <property type="entry name" value="PUTATIVE (AFU_ORTHOLOGUE AFUA_5G14690)-RELATED"/>
    <property type="match status" value="1"/>
</dbReference>
<reference evidence="4 5" key="1">
    <citation type="submission" date="2007-03" db="EMBL/GenBank/DDBJ databases">
        <authorList>
            <person name="Stal L."/>
            <person name="Ferriera S."/>
            <person name="Johnson J."/>
            <person name="Kravitz S."/>
            <person name="Beeson K."/>
            <person name="Sutton G."/>
            <person name="Rogers Y.-H."/>
            <person name="Friedman R."/>
            <person name="Frazier M."/>
            <person name="Venter J.C."/>
        </authorList>
    </citation>
    <scope>NUCLEOTIDE SEQUENCE [LARGE SCALE GENOMIC DNA]</scope>
    <source>
        <strain evidence="4 5">CCY0110</strain>
    </source>
</reference>
<dbReference type="Proteomes" id="UP000003781">
    <property type="component" value="Unassembled WGS sequence"/>
</dbReference>
<accession>A3ISR7</accession>
<dbReference type="eggNOG" id="COG4360">
    <property type="taxonomic scope" value="Bacteria"/>
</dbReference>
<keyword evidence="5" id="KW-1185">Reference proteome</keyword>
<gene>
    <name evidence="4" type="ORF">CY0110_26707</name>
</gene>
<feature type="active site" description="Nucleophile" evidence="1">
    <location>
        <position position="155"/>
    </location>
</feature>
<evidence type="ECO:0000259" key="2">
    <source>
        <dbReference type="Pfam" id="PF09830"/>
    </source>
</evidence>
<dbReference type="InterPro" id="IPR043171">
    <property type="entry name" value="Ap4A_phos1/2-like"/>
</dbReference>
<evidence type="ECO:0000256" key="1">
    <source>
        <dbReference type="PIRSR" id="PIRSR000846-1"/>
    </source>
</evidence>
<feature type="domain" description="Ap4A phosphorylase 1/2 N-terminal" evidence="3">
    <location>
        <begin position="6"/>
        <end position="177"/>
    </location>
</feature>
<name>A3ISR7_9CHRO</name>
<dbReference type="InterPro" id="IPR019200">
    <property type="entry name" value="ATP_adenylylTrfase_C"/>
</dbReference>